<dbReference type="PROSITE" id="PS51900">
    <property type="entry name" value="CB"/>
    <property type="match status" value="1"/>
</dbReference>
<comment type="caution">
    <text evidence="5">The sequence shown here is derived from an EMBL/GenBank/DDBJ whole genome shotgun (WGS) entry which is preliminary data.</text>
</comment>
<feature type="domain" description="Tyr recombinase" evidence="3">
    <location>
        <begin position="115"/>
        <end position="295"/>
    </location>
</feature>
<dbReference type="GO" id="GO:0015074">
    <property type="term" value="P:DNA integration"/>
    <property type="evidence" value="ECO:0007669"/>
    <property type="project" value="InterPro"/>
</dbReference>
<gene>
    <name evidence="5" type="primary">xerD_45</name>
    <name evidence="5" type="ORF">SDC9_69261</name>
</gene>
<reference evidence="5" key="1">
    <citation type="submission" date="2019-08" db="EMBL/GenBank/DDBJ databases">
        <authorList>
            <person name="Kucharzyk K."/>
            <person name="Murdoch R.W."/>
            <person name="Higgins S."/>
            <person name="Loffler F."/>
        </authorList>
    </citation>
    <scope>NUCLEOTIDE SEQUENCE</scope>
</reference>
<dbReference type="SUPFAM" id="SSF56349">
    <property type="entry name" value="DNA breaking-rejoining enzymes"/>
    <property type="match status" value="1"/>
</dbReference>
<dbReference type="Pfam" id="PF00589">
    <property type="entry name" value="Phage_integrase"/>
    <property type="match status" value="1"/>
</dbReference>
<dbReference type="Gene3D" id="1.10.150.130">
    <property type="match status" value="1"/>
</dbReference>
<dbReference type="InterPro" id="IPR013762">
    <property type="entry name" value="Integrase-like_cat_sf"/>
</dbReference>
<dbReference type="Gene3D" id="1.10.443.10">
    <property type="entry name" value="Intergrase catalytic core"/>
    <property type="match status" value="1"/>
</dbReference>
<dbReference type="CDD" id="cd00397">
    <property type="entry name" value="DNA_BRE_C"/>
    <property type="match status" value="1"/>
</dbReference>
<dbReference type="InterPro" id="IPR010998">
    <property type="entry name" value="Integrase_recombinase_N"/>
</dbReference>
<accession>A0A644Y8A4</accession>
<organism evidence="5">
    <name type="scientific">bioreactor metagenome</name>
    <dbReference type="NCBI Taxonomy" id="1076179"/>
    <lineage>
        <taxon>unclassified sequences</taxon>
        <taxon>metagenomes</taxon>
        <taxon>ecological metagenomes</taxon>
    </lineage>
</organism>
<dbReference type="InterPro" id="IPR002104">
    <property type="entry name" value="Integrase_catalytic"/>
</dbReference>
<evidence type="ECO:0000313" key="5">
    <source>
        <dbReference type="EMBL" id="MPM22803.1"/>
    </source>
</evidence>
<feature type="domain" description="Core-binding (CB)" evidence="4">
    <location>
        <begin position="13"/>
        <end position="97"/>
    </location>
</feature>
<dbReference type="AlphaFoldDB" id="A0A644Y8A4"/>
<evidence type="ECO:0000259" key="3">
    <source>
        <dbReference type="PROSITE" id="PS51898"/>
    </source>
</evidence>
<dbReference type="InterPro" id="IPR011010">
    <property type="entry name" value="DNA_brk_join_enz"/>
</dbReference>
<keyword evidence="2" id="KW-0233">DNA recombination</keyword>
<dbReference type="PROSITE" id="PS51898">
    <property type="entry name" value="TYR_RECOMBINASE"/>
    <property type="match status" value="1"/>
</dbReference>
<proteinExistence type="predicted"/>
<dbReference type="GO" id="GO:0006310">
    <property type="term" value="P:DNA recombination"/>
    <property type="evidence" value="ECO:0007669"/>
    <property type="project" value="UniProtKB-KW"/>
</dbReference>
<dbReference type="InterPro" id="IPR025269">
    <property type="entry name" value="SAM-like_dom"/>
</dbReference>
<dbReference type="Pfam" id="PF13102">
    <property type="entry name" value="Phage_int_SAM_5"/>
    <property type="match status" value="1"/>
</dbReference>
<dbReference type="EMBL" id="VSSQ01003889">
    <property type="protein sequence ID" value="MPM22803.1"/>
    <property type="molecule type" value="Genomic_DNA"/>
</dbReference>
<protein>
    <submittedName>
        <fullName evidence="5">Tyrosine recombinase XerD</fullName>
    </submittedName>
</protein>
<dbReference type="InterPro" id="IPR050090">
    <property type="entry name" value="Tyrosine_recombinase_XerCD"/>
</dbReference>
<evidence type="ECO:0000256" key="1">
    <source>
        <dbReference type="ARBA" id="ARBA00023125"/>
    </source>
</evidence>
<dbReference type="PANTHER" id="PTHR30349">
    <property type="entry name" value="PHAGE INTEGRASE-RELATED"/>
    <property type="match status" value="1"/>
</dbReference>
<dbReference type="InterPro" id="IPR044068">
    <property type="entry name" value="CB"/>
</dbReference>
<sequence>MKGLKLQETNNYLTVQEAFAEYQRHNKLRNLAEQTLIHKEQGIKRFYDFVNDDKFLIKDVTKKVVDNFAFNLQDSNIKTITANTYLRNLRAFINWCSNNDYLKPIKFTMLKTDEQIKETYTESQLSVLLHKPDLKKCSFTEYRSWVLINYLASTGNRLNTIINLKIQDIDFENELISLKKLKNRKQQIIPMSHSLSMVLKEYLSYRKGEPDDYLFINTYGQQLTRGAFEKSIAKYNIDRGVNITSIHAFRHFFGKMFIINGGDVFRLQKLMSHSDISTTRIYVNLYADDLKDNYEKYNPLDILLSNGKKDKITMSSKDK</sequence>
<evidence type="ECO:0000256" key="2">
    <source>
        <dbReference type="ARBA" id="ARBA00023172"/>
    </source>
</evidence>
<dbReference type="PANTHER" id="PTHR30349:SF89">
    <property type="entry name" value="INTEGRASE_RECOMBINASE"/>
    <property type="match status" value="1"/>
</dbReference>
<name>A0A644Y8A4_9ZZZZ</name>
<evidence type="ECO:0000259" key="4">
    <source>
        <dbReference type="PROSITE" id="PS51900"/>
    </source>
</evidence>
<dbReference type="GO" id="GO:0003677">
    <property type="term" value="F:DNA binding"/>
    <property type="evidence" value="ECO:0007669"/>
    <property type="project" value="UniProtKB-KW"/>
</dbReference>
<keyword evidence="1" id="KW-0238">DNA-binding</keyword>